<protein>
    <submittedName>
        <fullName evidence="2">Uncharacterized protein</fullName>
    </submittedName>
</protein>
<proteinExistence type="predicted"/>
<dbReference type="EMBL" id="MU843001">
    <property type="protein sequence ID" value="KAK2023398.1"/>
    <property type="molecule type" value="Genomic_DNA"/>
</dbReference>
<feature type="region of interest" description="Disordered" evidence="1">
    <location>
        <begin position="105"/>
        <end position="131"/>
    </location>
</feature>
<accession>A0AAD9LZ60</accession>
<keyword evidence="3" id="KW-1185">Reference proteome</keyword>
<gene>
    <name evidence="2" type="ORF">LX32DRAFT_145684</name>
</gene>
<evidence type="ECO:0000313" key="3">
    <source>
        <dbReference type="Proteomes" id="UP001232148"/>
    </source>
</evidence>
<sequence>MPHMQAALRRNTLIQQLMTLASRADAPLVTLGAGVGGASSERSGQHTVAGQARRRMEKDDGRTTSWVPEWPGDLQQRLGAAHPWFCVACGSLDNQRLRNEAGTAPRYGWGSGSRIEMDGPQHQAGGKRQTARWTSTAGAMSEPNTSENIALVPGFDAGRLGWVGWRDELANLT</sequence>
<reference evidence="2" key="1">
    <citation type="submission" date="2021-06" db="EMBL/GenBank/DDBJ databases">
        <title>Comparative genomics, transcriptomics and evolutionary studies reveal genomic signatures of adaptation to plant cell wall in hemibiotrophic fungi.</title>
        <authorList>
            <consortium name="DOE Joint Genome Institute"/>
            <person name="Baroncelli R."/>
            <person name="Diaz J.F."/>
            <person name="Benocci T."/>
            <person name="Peng M."/>
            <person name="Battaglia E."/>
            <person name="Haridas S."/>
            <person name="Andreopoulos W."/>
            <person name="Labutti K."/>
            <person name="Pangilinan J."/>
            <person name="Floch G.L."/>
            <person name="Makela M.R."/>
            <person name="Henrissat B."/>
            <person name="Grigoriev I.V."/>
            <person name="Crouch J.A."/>
            <person name="De Vries R.P."/>
            <person name="Sukno S.A."/>
            <person name="Thon M.R."/>
        </authorList>
    </citation>
    <scope>NUCLEOTIDE SEQUENCE</scope>
    <source>
        <strain evidence="2">MAFF235873</strain>
    </source>
</reference>
<name>A0AAD9LZ60_9PEZI</name>
<dbReference type="AlphaFoldDB" id="A0AAD9LZ60"/>
<dbReference type="Proteomes" id="UP001232148">
    <property type="component" value="Unassembled WGS sequence"/>
</dbReference>
<feature type="region of interest" description="Disordered" evidence="1">
    <location>
        <begin position="35"/>
        <end position="68"/>
    </location>
</feature>
<evidence type="ECO:0000256" key="1">
    <source>
        <dbReference type="SAM" id="MobiDB-lite"/>
    </source>
</evidence>
<organism evidence="2 3">
    <name type="scientific">Colletotrichum zoysiae</name>
    <dbReference type="NCBI Taxonomy" id="1216348"/>
    <lineage>
        <taxon>Eukaryota</taxon>
        <taxon>Fungi</taxon>
        <taxon>Dikarya</taxon>
        <taxon>Ascomycota</taxon>
        <taxon>Pezizomycotina</taxon>
        <taxon>Sordariomycetes</taxon>
        <taxon>Hypocreomycetidae</taxon>
        <taxon>Glomerellales</taxon>
        <taxon>Glomerellaceae</taxon>
        <taxon>Colletotrichum</taxon>
        <taxon>Colletotrichum graminicola species complex</taxon>
    </lineage>
</organism>
<comment type="caution">
    <text evidence="2">The sequence shown here is derived from an EMBL/GenBank/DDBJ whole genome shotgun (WGS) entry which is preliminary data.</text>
</comment>
<evidence type="ECO:0000313" key="2">
    <source>
        <dbReference type="EMBL" id="KAK2023398.1"/>
    </source>
</evidence>